<protein>
    <recommendedName>
        <fullName evidence="3">Serine/threonine protein kinase</fullName>
    </recommendedName>
</protein>
<evidence type="ECO:0008006" key="3">
    <source>
        <dbReference type="Google" id="ProtNLM"/>
    </source>
</evidence>
<organism evidence="1 2">
    <name type="scientific">Cytobacillus spartinae</name>
    <dbReference type="NCBI Taxonomy" id="3299023"/>
    <lineage>
        <taxon>Bacteria</taxon>
        <taxon>Bacillati</taxon>
        <taxon>Bacillota</taxon>
        <taxon>Bacilli</taxon>
        <taxon>Bacillales</taxon>
        <taxon>Bacillaceae</taxon>
        <taxon>Cytobacillus</taxon>
    </lineage>
</organism>
<name>A0ABW6K6K1_9BACI</name>
<gene>
    <name evidence="1" type="ORF">ACFYKX_04135</name>
</gene>
<proteinExistence type="predicted"/>
<evidence type="ECO:0000313" key="2">
    <source>
        <dbReference type="Proteomes" id="UP001601059"/>
    </source>
</evidence>
<dbReference type="InterPro" id="IPR011009">
    <property type="entry name" value="Kinase-like_dom_sf"/>
</dbReference>
<dbReference type="SUPFAM" id="SSF56112">
    <property type="entry name" value="Protein kinase-like (PK-like)"/>
    <property type="match status" value="1"/>
</dbReference>
<dbReference type="EMBL" id="JBIACK010000001">
    <property type="protein sequence ID" value="MFE8699807.1"/>
    <property type="molecule type" value="Genomic_DNA"/>
</dbReference>
<accession>A0ABW6K6K1</accession>
<dbReference type="Proteomes" id="UP001601059">
    <property type="component" value="Unassembled WGS sequence"/>
</dbReference>
<dbReference type="RefSeq" id="WP_389358314.1">
    <property type="nucleotide sequence ID" value="NZ_JBIACK010000001.1"/>
</dbReference>
<reference evidence="1 2" key="1">
    <citation type="submission" date="2024-08" db="EMBL/GenBank/DDBJ databases">
        <title>Two novel Cytobacillus novel species.</title>
        <authorList>
            <person name="Liu G."/>
        </authorList>
    </citation>
    <scope>NUCLEOTIDE SEQUENCE [LARGE SCALE GENOMIC DNA]</scope>
    <source>
        <strain evidence="1 2">FJAT-54145</strain>
    </source>
</reference>
<sequence>MITKNINGLSFELKQDFDFTFLSEYGNVFSVFDKQDSGYLCFGVQNNNKKLFIKMAGAETIRSNVGTDVAITRLKSTVLIYEDLRHPILIEMIEHKEIEKGYLTVFEWFEGECMGKQYNSFDKFLTLPLDKKLSNYQDILLFHSHVNKCGYIALDFYDGSIMYDFITEQTRICDVWNFTVKNQ</sequence>
<evidence type="ECO:0000313" key="1">
    <source>
        <dbReference type="EMBL" id="MFE8699807.1"/>
    </source>
</evidence>
<keyword evidence="2" id="KW-1185">Reference proteome</keyword>
<comment type="caution">
    <text evidence="1">The sequence shown here is derived from an EMBL/GenBank/DDBJ whole genome shotgun (WGS) entry which is preliminary data.</text>
</comment>